<comment type="cofactor">
    <cofactor evidence="2 11">
        <name>pyridoxal 5'-phosphate</name>
        <dbReference type="ChEBI" id="CHEBI:597326"/>
    </cofactor>
</comment>
<evidence type="ECO:0000256" key="6">
    <source>
        <dbReference type="ARBA" id="ARBA00022624"/>
    </source>
</evidence>
<evidence type="ECO:0000256" key="9">
    <source>
        <dbReference type="ARBA" id="ARBA00023239"/>
    </source>
</evidence>
<dbReference type="InterPro" id="IPR038110">
    <property type="entry name" value="TD_ACT-like_sf"/>
</dbReference>
<evidence type="ECO:0000256" key="5">
    <source>
        <dbReference type="ARBA" id="ARBA00022605"/>
    </source>
</evidence>
<dbReference type="InterPro" id="IPR050147">
    <property type="entry name" value="Ser/Thr_Dehydratase"/>
</dbReference>
<keyword evidence="7" id="KW-0677">Repeat</keyword>
<keyword evidence="9 11" id="KW-0456">Lyase</keyword>
<name>A0AAV5GQZ6_9BASI</name>
<organism evidence="14 15">
    <name type="scientific">Rhodotorula paludigena</name>
    <dbReference type="NCBI Taxonomy" id="86838"/>
    <lineage>
        <taxon>Eukaryota</taxon>
        <taxon>Fungi</taxon>
        <taxon>Dikarya</taxon>
        <taxon>Basidiomycota</taxon>
        <taxon>Pucciniomycotina</taxon>
        <taxon>Microbotryomycetes</taxon>
        <taxon>Sporidiobolales</taxon>
        <taxon>Sporidiobolaceae</taxon>
        <taxon>Rhodotorula</taxon>
    </lineage>
</organism>
<evidence type="ECO:0000256" key="10">
    <source>
        <dbReference type="ARBA" id="ARBA00023304"/>
    </source>
</evidence>
<dbReference type="Pfam" id="PF00291">
    <property type="entry name" value="PALP"/>
    <property type="match status" value="1"/>
</dbReference>
<dbReference type="GO" id="GO:0009097">
    <property type="term" value="P:isoleucine biosynthetic process"/>
    <property type="evidence" value="ECO:0007669"/>
    <property type="project" value="UniProtKB-UniRule"/>
</dbReference>
<dbReference type="Gene3D" id="3.40.1020.10">
    <property type="entry name" value="Biosynthetic Threonine Deaminase, Domain 3"/>
    <property type="match status" value="1"/>
</dbReference>
<dbReference type="NCBIfam" id="TIGR01124">
    <property type="entry name" value="ilvA_2Cterm"/>
    <property type="match status" value="1"/>
</dbReference>
<dbReference type="EMBL" id="BQKY01000008">
    <property type="protein sequence ID" value="GJN91447.1"/>
    <property type="molecule type" value="Genomic_DNA"/>
</dbReference>
<evidence type="ECO:0000256" key="4">
    <source>
        <dbReference type="ARBA" id="ARBA00010869"/>
    </source>
</evidence>
<evidence type="ECO:0000256" key="3">
    <source>
        <dbReference type="ARBA" id="ARBA00004810"/>
    </source>
</evidence>
<dbReference type="InterPro" id="IPR001926">
    <property type="entry name" value="TrpB-like_PALP"/>
</dbReference>
<feature type="region of interest" description="Disordered" evidence="12">
    <location>
        <begin position="475"/>
        <end position="496"/>
    </location>
</feature>
<dbReference type="GO" id="GO:0006567">
    <property type="term" value="P:L-threonine catabolic process"/>
    <property type="evidence" value="ECO:0007669"/>
    <property type="project" value="TreeGrafter"/>
</dbReference>
<keyword evidence="6 11" id="KW-0412">Isoleucine biosynthesis</keyword>
<evidence type="ECO:0000313" key="15">
    <source>
        <dbReference type="Proteomes" id="UP001342314"/>
    </source>
</evidence>
<dbReference type="GO" id="GO:0030170">
    <property type="term" value="F:pyridoxal phosphate binding"/>
    <property type="evidence" value="ECO:0007669"/>
    <property type="project" value="InterPro"/>
</dbReference>
<dbReference type="InterPro" id="IPR001721">
    <property type="entry name" value="TD_ACT-like"/>
</dbReference>
<dbReference type="InterPro" id="IPR000634">
    <property type="entry name" value="Ser/Thr_deHydtase_PyrdxlP-BS"/>
</dbReference>
<dbReference type="GO" id="GO:0006565">
    <property type="term" value="P:L-serine catabolic process"/>
    <property type="evidence" value="ECO:0007669"/>
    <property type="project" value="TreeGrafter"/>
</dbReference>
<dbReference type="PANTHER" id="PTHR48078">
    <property type="entry name" value="THREONINE DEHYDRATASE, MITOCHONDRIAL-RELATED"/>
    <property type="match status" value="1"/>
</dbReference>
<comment type="pathway">
    <text evidence="3 11">Amino-acid biosynthesis; L-isoleucine biosynthesis; 2-oxobutanoate from L-threonine: step 1/1.</text>
</comment>
<evidence type="ECO:0000256" key="11">
    <source>
        <dbReference type="RuleBase" id="RU362012"/>
    </source>
</evidence>
<dbReference type="Gene3D" id="3.40.50.1100">
    <property type="match status" value="2"/>
</dbReference>
<keyword evidence="8 11" id="KW-0663">Pyridoxal phosphate</keyword>
<keyword evidence="5 11" id="KW-0028">Amino-acid biosynthesis</keyword>
<dbReference type="EC" id="4.3.1.19" evidence="11"/>
<evidence type="ECO:0000256" key="12">
    <source>
        <dbReference type="SAM" id="MobiDB-lite"/>
    </source>
</evidence>
<feature type="compositionally biased region" description="Polar residues" evidence="12">
    <location>
        <begin position="1"/>
        <end position="22"/>
    </location>
</feature>
<evidence type="ECO:0000256" key="8">
    <source>
        <dbReference type="ARBA" id="ARBA00022898"/>
    </source>
</evidence>
<evidence type="ECO:0000256" key="7">
    <source>
        <dbReference type="ARBA" id="ARBA00022737"/>
    </source>
</evidence>
<evidence type="ECO:0000313" key="14">
    <source>
        <dbReference type="EMBL" id="GJN91447.1"/>
    </source>
</evidence>
<evidence type="ECO:0000256" key="2">
    <source>
        <dbReference type="ARBA" id="ARBA00001933"/>
    </source>
</evidence>
<reference evidence="14 15" key="1">
    <citation type="submission" date="2021-12" db="EMBL/GenBank/DDBJ databases">
        <title>High titer production of polyol ester of fatty acids by Rhodotorula paludigena BS15 towards product separation-free biomass refinery.</title>
        <authorList>
            <person name="Mano J."/>
            <person name="Ono H."/>
            <person name="Tanaka T."/>
            <person name="Naito K."/>
            <person name="Sushida H."/>
            <person name="Ike M."/>
            <person name="Tokuyasu K."/>
            <person name="Kitaoka M."/>
        </authorList>
    </citation>
    <scope>NUCLEOTIDE SEQUENCE [LARGE SCALE GENOMIC DNA]</scope>
    <source>
        <strain evidence="14 15">BS15</strain>
    </source>
</reference>
<dbReference type="GO" id="GO:0004794">
    <property type="term" value="F:threonine deaminase activity"/>
    <property type="evidence" value="ECO:0007669"/>
    <property type="project" value="UniProtKB-UniRule"/>
</dbReference>
<sequence length="633" mass="68164">MATSQPTAQGLVSETEGTQPSLANGHAHAAPRTLQASDLGLDAKHSIRLPDGRRVKRPVFPGNSEHYKRVPPHQLKSDGTPNYMLMSLTSNVYSILPEGTPMTPAVSGIAVQLSQRLGNQIMLKRDDLTPVFSFKLRGAYNLMTQLSDEERWRGVIACSAGNHAQGVALSGRELGIACTIVMPLNTPSIKYQNVDRLGARVVLHGADFDEAQRECARLAKVHGLTIIPPFNDPYVIAGQGTAAVEILRQTDASKLDAVFIPVGGGGFLAGMAAYIKAVAPPHVKVIGVETYDADALAQTLGAGEHLTLSEVGLFADGTAVRKMGDETLRVCAELVDEIVLVSNDELCAAIKDIFQDTRSVAEPSGALGVAGAKKWIQQNNLIGKNKHFVSVVSGANINFSRLRFIAERAELGEGKEAMLRVIIPEKPGACVDLYGPDFLALHSAIHPRAVTEFVYRYTSSKRAFIFLSFYLSSSSSTSRALPPQTGAGGSGASTPVATPAELRQSELSSILSTLQQGGMSALDISDNELAKSHARYLVGGKTKVADERMFRFEFPERPGALRKFLETLGGKFNISLFHYRNHGGDVGKILCGLQVPEGTTAAFEEWLDSLKYPYVEETQNPAYADFLGEEDAE</sequence>
<dbReference type="Proteomes" id="UP001342314">
    <property type="component" value="Unassembled WGS sequence"/>
</dbReference>
<dbReference type="PROSITE" id="PS51672">
    <property type="entry name" value="ACT_LIKE"/>
    <property type="match status" value="1"/>
</dbReference>
<feature type="domain" description="ACT-like" evidence="13">
    <location>
        <begin position="548"/>
        <end position="619"/>
    </location>
</feature>
<accession>A0AAV5GQZ6</accession>
<feature type="region of interest" description="Disordered" evidence="12">
    <location>
        <begin position="1"/>
        <end position="30"/>
    </location>
</feature>
<dbReference type="GO" id="GO:0003941">
    <property type="term" value="F:L-serine ammonia-lyase activity"/>
    <property type="evidence" value="ECO:0007669"/>
    <property type="project" value="TreeGrafter"/>
</dbReference>
<evidence type="ECO:0000259" key="13">
    <source>
        <dbReference type="PROSITE" id="PS51672"/>
    </source>
</evidence>
<keyword evidence="10 11" id="KW-0100">Branched-chain amino acid biosynthesis</keyword>
<dbReference type="InterPro" id="IPR005787">
    <property type="entry name" value="Thr_deHydtase_biosynth"/>
</dbReference>
<comment type="catalytic activity">
    <reaction evidence="1 11">
        <text>L-threonine = 2-oxobutanoate + NH4(+)</text>
        <dbReference type="Rhea" id="RHEA:22108"/>
        <dbReference type="ChEBI" id="CHEBI:16763"/>
        <dbReference type="ChEBI" id="CHEBI:28938"/>
        <dbReference type="ChEBI" id="CHEBI:57926"/>
        <dbReference type="EC" id="4.3.1.19"/>
    </reaction>
</comment>
<feature type="region of interest" description="Disordered" evidence="12">
    <location>
        <begin position="45"/>
        <end position="70"/>
    </location>
</feature>
<dbReference type="FunFam" id="3.40.50.1100:FF:000008">
    <property type="entry name" value="L-threonine dehydratase"/>
    <property type="match status" value="1"/>
</dbReference>
<dbReference type="InterPro" id="IPR045865">
    <property type="entry name" value="ACT-like_dom_sf"/>
</dbReference>
<comment type="caution">
    <text evidence="14">The sequence shown here is derived from an EMBL/GenBank/DDBJ whole genome shotgun (WGS) entry which is preliminary data.</text>
</comment>
<proteinExistence type="inferred from homology"/>
<dbReference type="Pfam" id="PF00585">
    <property type="entry name" value="Thr_dehydrat_C"/>
    <property type="match status" value="1"/>
</dbReference>
<protein>
    <recommendedName>
        <fullName evidence="11">Threonine dehydratase</fullName>
        <ecNumber evidence="11">4.3.1.19</ecNumber>
    </recommendedName>
    <alternativeName>
        <fullName evidence="11">Threonine deaminase</fullName>
    </alternativeName>
</protein>
<gene>
    <name evidence="14" type="ORF">Rhopal_004470-T1</name>
</gene>
<dbReference type="SUPFAM" id="SSF53686">
    <property type="entry name" value="Tryptophan synthase beta subunit-like PLP-dependent enzymes"/>
    <property type="match status" value="1"/>
</dbReference>
<dbReference type="CDD" id="cd01562">
    <property type="entry name" value="Thr-dehyd"/>
    <property type="match status" value="1"/>
</dbReference>
<dbReference type="PANTHER" id="PTHR48078:SF11">
    <property type="entry name" value="THREONINE DEHYDRATASE, MITOCHONDRIAL"/>
    <property type="match status" value="1"/>
</dbReference>
<evidence type="ECO:0000256" key="1">
    <source>
        <dbReference type="ARBA" id="ARBA00001274"/>
    </source>
</evidence>
<dbReference type="InterPro" id="IPR036052">
    <property type="entry name" value="TrpB-like_PALP_sf"/>
</dbReference>
<comment type="similarity">
    <text evidence="4 11">Belongs to the serine/threonine dehydratase family.</text>
</comment>
<dbReference type="AlphaFoldDB" id="A0AAV5GQZ6"/>
<dbReference type="PROSITE" id="PS00165">
    <property type="entry name" value="DEHYDRATASE_SER_THR"/>
    <property type="match status" value="1"/>
</dbReference>
<keyword evidence="15" id="KW-1185">Reference proteome</keyword>
<dbReference type="CDD" id="cd04907">
    <property type="entry name" value="ACT_ThrD-I_2"/>
    <property type="match status" value="1"/>
</dbReference>
<dbReference type="SUPFAM" id="SSF55021">
    <property type="entry name" value="ACT-like"/>
    <property type="match status" value="2"/>
</dbReference>